<feature type="transmembrane region" description="Helical" evidence="5">
    <location>
        <begin position="47"/>
        <end position="66"/>
    </location>
</feature>
<protein>
    <submittedName>
        <fullName evidence="6">Unannotated protein</fullName>
    </submittedName>
</protein>
<keyword evidence="2 5" id="KW-0812">Transmembrane</keyword>
<feature type="transmembrane region" description="Helical" evidence="5">
    <location>
        <begin position="214"/>
        <end position="236"/>
    </location>
</feature>
<feature type="transmembrane region" description="Helical" evidence="5">
    <location>
        <begin position="24"/>
        <end position="41"/>
    </location>
</feature>
<dbReference type="CDD" id="cd13963">
    <property type="entry name" value="PT_UbiA_2"/>
    <property type="match status" value="1"/>
</dbReference>
<evidence type="ECO:0000256" key="1">
    <source>
        <dbReference type="ARBA" id="ARBA00004141"/>
    </source>
</evidence>
<evidence type="ECO:0000256" key="4">
    <source>
        <dbReference type="ARBA" id="ARBA00023136"/>
    </source>
</evidence>
<feature type="transmembrane region" description="Helical" evidence="5">
    <location>
        <begin position="94"/>
        <end position="112"/>
    </location>
</feature>
<feature type="transmembrane region" description="Helical" evidence="5">
    <location>
        <begin position="118"/>
        <end position="135"/>
    </location>
</feature>
<feature type="transmembrane region" description="Helical" evidence="5">
    <location>
        <begin position="248"/>
        <end position="264"/>
    </location>
</feature>
<dbReference type="GO" id="GO:0016020">
    <property type="term" value="C:membrane"/>
    <property type="evidence" value="ECO:0007669"/>
    <property type="project" value="UniProtKB-SubCell"/>
</dbReference>
<feature type="transmembrane region" description="Helical" evidence="5">
    <location>
        <begin position="166"/>
        <end position="184"/>
    </location>
</feature>
<keyword evidence="4 5" id="KW-0472">Membrane</keyword>
<keyword evidence="3 5" id="KW-1133">Transmembrane helix</keyword>
<dbReference type="NCBIfam" id="NF008978">
    <property type="entry name" value="PRK12324.1-4"/>
    <property type="match status" value="1"/>
</dbReference>
<evidence type="ECO:0000256" key="2">
    <source>
        <dbReference type="ARBA" id="ARBA00022692"/>
    </source>
</evidence>
<dbReference type="Pfam" id="PF01040">
    <property type="entry name" value="UbiA"/>
    <property type="match status" value="1"/>
</dbReference>
<sequence length="302" mass="32514">MLNATRKGRSLPVALASAMRPRQWLKNVLVLAAPLAAGSLFEPSVLVPTLWAFVAFCLISSSTYLINDIRDVDADRNHPTKCNRPIAAGDLKPSVAAAFAIALALVALALSWWIRPELAGVVAIYFIFTLSYSLILKQEPVIELVLIAMGFLLRAIAGGVASNLPISQWFLIVAGFGSLFMAAGKRFSELERSLNQATGTDTPKRRSLDGYSLGYLRFVLGVSAAVTIVAYCLWAFEVGQAPSTLPWAQWSVLPFVLAILRYGVAIDRGKAEAPEDAVLRDKALLVISAVWLLLFGLGAVGA</sequence>
<name>A0A6J6UGQ0_9ZZZZ</name>
<accession>A0A6J6UGQ0</accession>
<evidence type="ECO:0000256" key="3">
    <source>
        <dbReference type="ARBA" id="ARBA00022989"/>
    </source>
</evidence>
<feature type="transmembrane region" description="Helical" evidence="5">
    <location>
        <begin position="142"/>
        <end position="160"/>
    </location>
</feature>
<comment type="subcellular location">
    <subcellularLocation>
        <location evidence="1">Membrane</location>
        <topology evidence="1">Multi-pass membrane protein</topology>
    </subcellularLocation>
</comment>
<dbReference type="Gene3D" id="1.10.357.140">
    <property type="entry name" value="UbiA prenyltransferase"/>
    <property type="match status" value="1"/>
</dbReference>
<dbReference type="EMBL" id="CAEZZA010000216">
    <property type="protein sequence ID" value="CAB4759000.1"/>
    <property type="molecule type" value="Genomic_DNA"/>
</dbReference>
<dbReference type="InterPro" id="IPR044878">
    <property type="entry name" value="UbiA_sf"/>
</dbReference>
<dbReference type="AlphaFoldDB" id="A0A6J6UGQ0"/>
<feature type="transmembrane region" description="Helical" evidence="5">
    <location>
        <begin position="284"/>
        <end position="301"/>
    </location>
</feature>
<dbReference type="InterPro" id="IPR000537">
    <property type="entry name" value="UbiA_prenyltransferase"/>
</dbReference>
<dbReference type="GO" id="GO:0016765">
    <property type="term" value="F:transferase activity, transferring alkyl or aryl (other than methyl) groups"/>
    <property type="evidence" value="ECO:0007669"/>
    <property type="project" value="InterPro"/>
</dbReference>
<proteinExistence type="predicted"/>
<reference evidence="6" key="1">
    <citation type="submission" date="2020-05" db="EMBL/GenBank/DDBJ databases">
        <authorList>
            <person name="Chiriac C."/>
            <person name="Salcher M."/>
            <person name="Ghai R."/>
            <person name="Kavagutti S V."/>
        </authorList>
    </citation>
    <scope>NUCLEOTIDE SEQUENCE</scope>
</reference>
<evidence type="ECO:0000313" key="6">
    <source>
        <dbReference type="EMBL" id="CAB4759000.1"/>
    </source>
</evidence>
<evidence type="ECO:0000313" key="7">
    <source>
        <dbReference type="EMBL" id="CAB5012407.1"/>
    </source>
</evidence>
<evidence type="ECO:0000256" key="5">
    <source>
        <dbReference type="SAM" id="Phobius"/>
    </source>
</evidence>
<dbReference type="EMBL" id="CAFBPJ010000034">
    <property type="protein sequence ID" value="CAB5012407.1"/>
    <property type="molecule type" value="Genomic_DNA"/>
</dbReference>
<gene>
    <name evidence="6" type="ORF">UFOPK2809_01314</name>
    <name evidence="7" type="ORF">UFOPK4092_00465</name>
</gene>
<organism evidence="6">
    <name type="scientific">freshwater metagenome</name>
    <dbReference type="NCBI Taxonomy" id="449393"/>
    <lineage>
        <taxon>unclassified sequences</taxon>
        <taxon>metagenomes</taxon>
        <taxon>ecological metagenomes</taxon>
    </lineage>
</organism>